<dbReference type="GO" id="GO:0010608">
    <property type="term" value="P:post-transcriptional regulation of gene expression"/>
    <property type="evidence" value="ECO:0007669"/>
    <property type="project" value="InterPro"/>
</dbReference>
<organism evidence="6 7">
    <name type="scientific">Spartinivicinus marinus</name>
    <dbReference type="NCBI Taxonomy" id="2994442"/>
    <lineage>
        <taxon>Bacteria</taxon>
        <taxon>Pseudomonadati</taxon>
        <taxon>Pseudomonadota</taxon>
        <taxon>Gammaproteobacteria</taxon>
        <taxon>Oceanospirillales</taxon>
        <taxon>Zooshikellaceae</taxon>
        <taxon>Spartinivicinus</taxon>
    </lineage>
</organism>
<dbReference type="InterPro" id="IPR036442">
    <property type="entry name" value="ProQ/FinO_sf"/>
</dbReference>
<evidence type="ECO:0000313" key="7">
    <source>
        <dbReference type="Proteomes" id="UP000569732"/>
    </source>
</evidence>
<reference evidence="6 7" key="1">
    <citation type="submission" date="2020-07" db="EMBL/GenBank/DDBJ databases">
        <title>Endozoicomonas sp. nov., isolated from sediment.</title>
        <authorList>
            <person name="Gu T."/>
        </authorList>
    </citation>
    <scope>NUCLEOTIDE SEQUENCE [LARGE SCALE GENOMIC DNA]</scope>
    <source>
        <strain evidence="6 7">SM1973</strain>
    </source>
</reference>
<comment type="caution">
    <text evidence="6">The sequence shown here is derived from an EMBL/GenBank/DDBJ whole genome shotgun (WGS) entry which is preliminary data.</text>
</comment>
<dbReference type="EMBL" id="JACCKB010000335">
    <property type="protein sequence ID" value="NYZ70207.1"/>
    <property type="molecule type" value="Genomic_DNA"/>
</dbReference>
<keyword evidence="1" id="KW-0963">Cytoplasm</keyword>
<evidence type="ECO:0000259" key="5">
    <source>
        <dbReference type="Pfam" id="PF04352"/>
    </source>
</evidence>
<dbReference type="GO" id="GO:0005829">
    <property type="term" value="C:cytosol"/>
    <property type="evidence" value="ECO:0007669"/>
    <property type="project" value="TreeGrafter"/>
</dbReference>
<accession>A0A853ILJ9</accession>
<dbReference type="Gene3D" id="1.10.1710.10">
    <property type="entry name" value="ProQ/FinO domain"/>
    <property type="match status" value="1"/>
</dbReference>
<dbReference type="PANTHER" id="PTHR38106:SF1">
    <property type="entry name" value="RNA CHAPERONE PROQ"/>
    <property type="match status" value="1"/>
</dbReference>
<dbReference type="Proteomes" id="UP000569732">
    <property type="component" value="Unassembled WGS sequence"/>
</dbReference>
<evidence type="ECO:0000256" key="4">
    <source>
        <dbReference type="SAM" id="MobiDB-lite"/>
    </source>
</evidence>
<evidence type="ECO:0000256" key="1">
    <source>
        <dbReference type="ARBA" id="ARBA00022490"/>
    </source>
</evidence>
<dbReference type="SUPFAM" id="SSF48657">
    <property type="entry name" value="FinO-like"/>
    <property type="match status" value="2"/>
</dbReference>
<feature type="domain" description="ProQ/FinO" evidence="5">
    <location>
        <begin position="45"/>
        <end position="124"/>
    </location>
</feature>
<evidence type="ECO:0000256" key="2">
    <source>
        <dbReference type="ARBA" id="ARBA00022884"/>
    </source>
</evidence>
<evidence type="ECO:0000313" key="6">
    <source>
        <dbReference type="EMBL" id="NYZ70207.1"/>
    </source>
</evidence>
<dbReference type="PANTHER" id="PTHR38106">
    <property type="entry name" value="RNA CHAPERONE PROQ"/>
    <property type="match status" value="1"/>
</dbReference>
<protein>
    <recommendedName>
        <fullName evidence="5">ProQ/FinO domain-containing protein</fullName>
    </recommendedName>
</protein>
<name>A0A853ILJ9_9GAMM</name>
<keyword evidence="2" id="KW-0694">RNA-binding</keyword>
<evidence type="ECO:0000256" key="3">
    <source>
        <dbReference type="ARBA" id="ARBA00023186"/>
    </source>
</evidence>
<gene>
    <name evidence="6" type="ORF">H0A36_29795</name>
</gene>
<dbReference type="GO" id="GO:0034057">
    <property type="term" value="F:RNA strand-exchange activity"/>
    <property type="evidence" value="ECO:0007669"/>
    <property type="project" value="InterPro"/>
</dbReference>
<dbReference type="InterPro" id="IPR023529">
    <property type="entry name" value="ProQ"/>
</dbReference>
<dbReference type="RefSeq" id="WP_219340327.1">
    <property type="nucleotide sequence ID" value="NZ_JACCKB010000335.1"/>
</dbReference>
<dbReference type="Pfam" id="PF04352">
    <property type="entry name" value="ProQ"/>
    <property type="match status" value="1"/>
</dbReference>
<dbReference type="GO" id="GO:0033592">
    <property type="term" value="F:RNA strand annealing activity"/>
    <property type="evidence" value="ECO:0007669"/>
    <property type="project" value="InterPro"/>
</dbReference>
<feature type="region of interest" description="Disordered" evidence="4">
    <location>
        <begin position="113"/>
        <end position="137"/>
    </location>
</feature>
<sequence>KTWAYRELVKENAIRYDKEGNPVGKVEKDQSYPDVKKQKALAFGNECLAQAREHWPHLFDKKNMKPLKVGINNDLIAENKLPENTINFALWRFCKTWAYRELVKENAIRYDKEGNPVGKVEKDQSYPDVKKQTPKAE</sequence>
<proteinExistence type="predicted"/>
<keyword evidence="7" id="KW-1185">Reference proteome</keyword>
<keyword evidence="3" id="KW-0143">Chaperone</keyword>
<dbReference type="AlphaFoldDB" id="A0A853ILJ9"/>
<dbReference type="InterPro" id="IPR016103">
    <property type="entry name" value="ProQ/FinO"/>
</dbReference>
<feature type="non-terminal residue" evidence="6">
    <location>
        <position position="1"/>
    </location>
</feature>